<dbReference type="Pfam" id="PF12100">
    <property type="entry name" value="DUF3576"/>
    <property type="match status" value="1"/>
</dbReference>
<dbReference type="EMBL" id="JAAGBB010000029">
    <property type="protein sequence ID" value="MBR0667025.1"/>
    <property type="molecule type" value="Genomic_DNA"/>
</dbReference>
<protein>
    <submittedName>
        <fullName evidence="2">DUF3576 domain-containing protein</fullName>
    </submittedName>
</protein>
<feature type="compositionally biased region" description="Basic and acidic residues" evidence="1">
    <location>
        <begin position="27"/>
        <end position="36"/>
    </location>
</feature>
<sequence>MRAKHLLLALIPGLALLGACGGRDDGNLRTPGRDEYNDNSGRARTLGRSDPAGTGVLIFGTDRSGDRGGAGGDSGSGLGVNAYLWRATLDTLSFMPLASADPFGGVIITDWYTPAASPGERFKATAYVLGRQLRSDGIRVSLFRQIRGANGQWSDAPVSTGTGAELEDRVLARARELRSQSASR</sequence>
<name>A0ABS5F381_9PROT</name>
<evidence type="ECO:0000313" key="2">
    <source>
        <dbReference type="EMBL" id="MBR0667025.1"/>
    </source>
</evidence>
<reference evidence="3" key="1">
    <citation type="journal article" date="2021" name="Syst. Appl. Microbiol.">
        <title>Roseomonas hellenica sp. nov., isolated from roots of wild-growing Alkanna tinctoria.</title>
        <authorList>
            <person name="Rat A."/>
            <person name="Naranjo H.D."/>
            <person name="Lebbe L."/>
            <person name="Cnockaert M."/>
            <person name="Krigas N."/>
            <person name="Grigoriadou K."/>
            <person name="Maloupa E."/>
            <person name="Willems A."/>
        </authorList>
    </citation>
    <scope>NUCLEOTIDE SEQUENCE [LARGE SCALE GENOMIC DNA]</scope>
    <source>
        <strain evidence="3">LMG 31523</strain>
    </source>
</reference>
<accession>A0ABS5F381</accession>
<evidence type="ECO:0000313" key="3">
    <source>
        <dbReference type="Proteomes" id="UP001196870"/>
    </source>
</evidence>
<evidence type="ECO:0000256" key="1">
    <source>
        <dbReference type="SAM" id="MobiDB-lite"/>
    </source>
</evidence>
<dbReference type="InterPro" id="IPR021959">
    <property type="entry name" value="DUF3576"/>
</dbReference>
<organism evidence="2 3">
    <name type="scientific">Plastoroseomonas hellenica</name>
    <dbReference type="NCBI Taxonomy" id="2687306"/>
    <lineage>
        <taxon>Bacteria</taxon>
        <taxon>Pseudomonadati</taxon>
        <taxon>Pseudomonadota</taxon>
        <taxon>Alphaproteobacteria</taxon>
        <taxon>Acetobacterales</taxon>
        <taxon>Acetobacteraceae</taxon>
        <taxon>Plastoroseomonas</taxon>
    </lineage>
</organism>
<keyword evidence="3" id="KW-1185">Reference proteome</keyword>
<dbReference type="Proteomes" id="UP001196870">
    <property type="component" value="Unassembled WGS sequence"/>
</dbReference>
<feature type="region of interest" description="Disordered" evidence="1">
    <location>
        <begin position="27"/>
        <end position="48"/>
    </location>
</feature>
<comment type="caution">
    <text evidence="2">The sequence shown here is derived from an EMBL/GenBank/DDBJ whole genome shotgun (WGS) entry which is preliminary data.</text>
</comment>
<proteinExistence type="predicted"/>
<dbReference type="PROSITE" id="PS51257">
    <property type="entry name" value="PROKAR_LIPOPROTEIN"/>
    <property type="match status" value="1"/>
</dbReference>
<dbReference type="RefSeq" id="WP_211854807.1">
    <property type="nucleotide sequence ID" value="NZ_JAAGBB010000029.1"/>
</dbReference>
<gene>
    <name evidence="2" type="ORF">GXW71_21875</name>
</gene>